<reference evidence="2 3" key="1">
    <citation type="submission" date="2021-06" db="EMBL/GenBank/DDBJ databases">
        <title>Caerostris extrusa draft genome.</title>
        <authorList>
            <person name="Kono N."/>
            <person name="Arakawa K."/>
        </authorList>
    </citation>
    <scope>NUCLEOTIDE SEQUENCE [LARGE SCALE GENOMIC DNA]</scope>
</reference>
<evidence type="ECO:0000313" key="3">
    <source>
        <dbReference type="Proteomes" id="UP001054945"/>
    </source>
</evidence>
<protein>
    <submittedName>
        <fullName evidence="2">Uncharacterized protein</fullName>
    </submittedName>
</protein>
<evidence type="ECO:0000256" key="1">
    <source>
        <dbReference type="SAM" id="MobiDB-lite"/>
    </source>
</evidence>
<dbReference type="AlphaFoldDB" id="A0AAV4TER5"/>
<feature type="compositionally biased region" description="Low complexity" evidence="1">
    <location>
        <begin position="74"/>
        <end position="90"/>
    </location>
</feature>
<proteinExistence type="predicted"/>
<comment type="caution">
    <text evidence="2">The sequence shown here is derived from an EMBL/GenBank/DDBJ whole genome shotgun (WGS) entry which is preliminary data.</text>
</comment>
<dbReference type="EMBL" id="BPLR01011009">
    <property type="protein sequence ID" value="GIY43689.1"/>
    <property type="molecule type" value="Genomic_DNA"/>
</dbReference>
<feature type="region of interest" description="Disordered" evidence="1">
    <location>
        <begin position="55"/>
        <end position="107"/>
    </location>
</feature>
<organism evidence="2 3">
    <name type="scientific">Caerostris extrusa</name>
    <name type="common">Bark spider</name>
    <name type="synonym">Caerostris bankana</name>
    <dbReference type="NCBI Taxonomy" id="172846"/>
    <lineage>
        <taxon>Eukaryota</taxon>
        <taxon>Metazoa</taxon>
        <taxon>Ecdysozoa</taxon>
        <taxon>Arthropoda</taxon>
        <taxon>Chelicerata</taxon>
        <taxon>Arachnida</taxon>
        <taxon>Araneae</taxon>
        <taxon>Araneomorphae</taxon>
        <taxon>Entelegynae</taxon>
        <taxon>Araneoidea</taxon>
        <taxon>Araneidae</taxon>
        <taxon>Caerostris</taxon>
    </lineage>
</organism>
<dbReference type="Proteomes" id="UP001054945">
    <property type="component" value="Unassembled WGS sequence"/>
</dbReference>
<name>A0AAV4TER5_CAEEX</name>
<gene>
    <name evidence="2" type="ORF">CEXT_489541</name>
</gene>
<feature type="compositionally biased region" description="Basic residues" evidence="1">
    <location>
        <begin position="61"/>
        <end position="73"/>
    </location>
</feature>
<evidence type="ECO:0000313" key="2">
    <source>
        <dbReference type="EMBL" id="GIY43689.1"/>
    </source>
</evidence>
<keyword evidence="3" id="KW-1185">Reference proteome</keyword>
<sequence>MPFSFEKVVGKYHHGMQSSLLSSVATEASMMARASYPMTKVDVSTGATTSLRRVSQLQLKQRSRSGDRRRRSPCRPAGCGTCRCPGTRPPSRSDTRPRRCTASGPRVPTETLGAAASKVDGLKDQFLEGLNHRSPRGLIPTYHGWITNGLMSCCYRISGLDIPGRACSVVANGSCFLVTFTHAHCTSSTILIIRHVFPST</sequence>
<accession>A0AAV4TER5</accession>